<protein>
    <submittedName>
        <fullName evidence="1">Uncharacterized protein</fullName>
    </submittedName>
</protein>
<evidence type="ECO:0000313" key="2">
    <source>
        <dbReference type="Proteomes" id="UP000008909"/>
    </source>
</evidence>
<organism evidence="1 2">
    <name type="scientific">Clonorchis sinensis</name>
    <name type="common">Chinese liver fluke</name>
    <dbReference type="NCBI Taxonomy" id="79923"/>
    <lineage>
        <taxon>Eukaryota</taxon>
        <taxon>Metazoa</taxon>
        <taxon>Spiralia</taxon>
        <taxon>Lophotrochozoa</taxon>
        <taxon>Platyhelminthes</taxon>
        <taxon>Trematoda</taxon>
        <taxon>Digenea</taxon>
        <taxon>Opisthorchiida</taxon>
        <taxon>Opisthorchiata</taxon>
        <taxon>Opisthorchiidae</taxon>
        <taxon>Clonorchis</taxon>
    </lineage>
</organism>
<gene>
    <name evidence="1" type="ORF">CLF_102257</name>
</gene>
<name>G7Y7L6_CLOSI</name>
<dbReference type="Proteomes" id="UP000008909">
    <property type="component" value="Unassembled WGS sequence"/>
</dbReference>
<sequence>MSSKKDDIGSGCRGVLSNILDDQLEAKLIQRHKPILWTDGFTQTDHQICKVYIRPEKYDRIQVLCNVSETQHTPIEIGNKLNTKCPTEIVSGRDKNLEVTRCESKTSSGMFNDSYFMPHVGHINRDLSVGLRSFRIPIGTVEVFNQILQQHLIRMQVVLKVCVTLSSTGCRTRLAASGKPARSFPYNVSKQSLEIYVFYFSNHTTEYYGDIDSRLFIETLTFIRTDRQDLDNSVNEHTE</sequence>
<reference key="2">
    <citation type="submission" date="2011-10" db="EMBL/GenBank/DDBJ databases">
        <title>The genome and transcriptome sequence of Clonorchis sinensis provide insights into the carcinogenic liver fluke.</title>
        <authorList>
            <person name="Wang X."/>
            <person name="Huang Y."/>
            <person name="Chen W."/>
            <person name="Liu H."/>
            <person name="Guo L."/>
            <person name="Chen Y."/>
            <person name="Luo F."/>
            <person name="Zhou W."/>
            <person name="Sun J."/>
            <person name="Mao Q."/>
            <person name="Liang P."/>
            <person name="Zhou C."/>
            <person name="Tian Y."/>
            <person name="Men J."/>
            <person name="Lv X."/>
            <person name="Huang L."/>
            <person name="Zhou J."/>
            <person name="Hu Y."/>
            <person name="Li R."/>
            <person name="Zhang F."/>
            <person name="Lei H."/>
            <person name="Li X."/>
            <person name="Hu X."/>
            <person name="Liang C."/>
            <person name="Xu J."/>
            <person name="Wu Z."/>
            <person name="Yu X."/>
        </authorList>
    </citation>
    <scope>NUCLEOTIDE SEQUENCE</scope>
    <source>
        <strain>Henan</strain>
    </source>
</reference>
<proteinExistence type="predicted"/>
<dbReference type="AlphaFoldDB" id="G7Y7L6"/>
<reference evidence="1" key="1">
    <citation type="journal article" date="2011" name="Genome Biol.">
        <title>The draft genome of the carcinogenic human liver fluke Clonorchis sinensis.</title>
        <authorList>
            <person name="Wang X."/>
            <person name="Chen W."/>
            <person name="Huang Y."/>
            <person name="Sun J."/>
            <person name="Men J."/>
            <person name="Liu H."/>
            <person name="Luo F."/>
            <person name="Guo L."/>
            <person name="Lv X."/>
            <person name="Deng C."/>
            <person name="Zhou C."/>
            <person name="Fan Y."/>
            <person name="Li X."/>
            <person name="Huang L."/>
            <person name="Hu Y."/>
            <person name="Liang C."/>
            <person name="Hu X."/>
            <person name="Xu J."/>
            <person name="Yu X."/>
        </authorList>
    </citation>
    <scope>NUCLEOTIDE SEQUENCE [LARGE SCALE GENOMIC DNA]</scope>
    <source>
        <strain evidence="1">Henan</strain>
    </source>
</reference>
<keyword evidence="2" id="KW-1185">Reference proteome</keyword>
<dbReference type="EMBL" id="DF142920">
    <property type="protein sequence ID" value="GAA48951.1"/>
    <property type="molecule type" value="Genomic_DNA"/>
</dbReference>
<evidence type="ECO:0000313" key="1">
    <source>
        <dbReference type="EMBL" id="GAA48951.1"/>
    </source>
</evidence>
<accession>G7Y7L6</accession>